<keyword evidence="4" id="KW-1185">Reference proteome</keyword>
<sequence length="366" mass="38908">MVNSAPLSGQSALKRAVRCTAFSIMLSAVLSMGLAPATLAQTSDVPPAPAEKPDPNAPSAAPEEPIINLLDREPEPLFSDTLVPYAPARASSPGIKGGLRQGALYLMAKLTPDSPPLNEGLIWRIYSETTNADGRLQLVATSQGGDAEFRLDPGTYLIHTAYGFSQATNRIVIGKEVQSKMVTLNAGGIKFGAALKDGEDLDGRAVAFDLYGMEFNQRGERNLIASNVKPGSILRLSANTYHVVSKYGDVNAVVRADIQVLPGKLTEATIFHKAAGITLKLVNERGGEAIANTTWSVLSPGGDVVVEATGAFPDFVLAEGEYEALARNNGRTYLHTFQVEPGEDREVEVVTSISELASQQQSSINN</sequence>
<evidence type="ECO:0000256" key="2">
    <source>
        <dbReference type="SAM" id="SignalP"/>
    </source>
</evidence>
<accession>A0ABN4WYF3</accession>
<dbReference type="Proteomes" id="UP000188174">
    <property type="component" value="Chromosome"/>
</dbReference>
<evidence type="ECO:0000313" key="4">
    <source>
        <dbReference type="Proteomes" id="UP000188174"/>
    </source>
</evidence>
<evidence type="ECO:0000256" key="1">
    <source>
        <dbReference type="SAM" id="MobiDB-lite"/>
    </source>
</evidence>
<name>A0ABN4WYF3_9HYPH</name>
<organism evidence="3 4">
    <name type="scientific">Roseibium algicola</name>
    <dbReference type="NCBI Taxonomy" id="2857014"/>
    <lineage>
        <taxon>Bacteria</taxon>
        <taxon>Pseudomonadati</taxon>
        <taxon>Pseudomonadota</taxon>
        <taxon>Alphaproteobacteria</taxon>
        <taxon>Hyphomicrobiales</taxon>
        <taxon>Stappiaceae</taxon>
        <taxon>Roseibium</taxon>
    </lineage>
</organism>
<evidence type="ECO:0008006" key="5">
    <source>
        <dbReference type="Google" id="ProtNLM"/>
    </source>
</evidence>
<gene>
    <name evidence="3" type="ORF">B0E33_24245</name>
</gene>
<feature type="signal peptide" evidence="2">
    <location>
        <begin position="1"/>
        <end position="40"/>
    </location>
</feature>
<evidence type="ECO:0000313" key="3">
    <source>
        <dbReference type="EMBL" id="AQQ06306.1"/>
    </source>
</evidence>
<feature type="region of interest" description="Disordered" evidence="1">
    <location>
        <begin position="42"/>
        <end position="62"/>
    </location>
</feature>
<keyword evidence="2" id="KW-0732">Signal</keyword>
<proteinExistence type="predicted"/>
<reference evidence="3 4" key="1">
    <citation type="submission" date="2017-02" db="EMBL/GenBank/DDBJ databases">
        <authorList>
            <person name="Jeong S."/>
        </authorList>
    </citation>
    <scope>NUCLEOTIDE SEQUENCE [LARGE SCALE GENOMIC DNA]</scope>
    <source>
        <strain evidence="3 4">RMAR6-6</strain>
    </source>
</reference>
<feature type="chain" id="PRO_5046812936" description="Carboxypeptidase family protein" evidence="2">
    <location>
        <begin position="41"/>
        <end position="366"/>
    </location>
</feature>
<protein>
    <recommendedName>
        <fullName evidence="5">Carboxypeptidase family protein</fullName>
    </recommendedName>
</protein>
<dbReference type="EMBL" id="CP019630">
    <property type="protein sequence ID" value="AQQ06306.1"/>
    <property type="molecule type" value="Genomic_DNA"/>
</dbReference>